<dbReference type="GO" id="GO:0061630">
    <property type="term" value="F:ubiquitin protein ligase activity"/>
    <property type="evidence" value="ECO:0007669"/>
    <property type="project" value="InterPro"/>
</dbReference>
<proteinExistence type="predicted"/>
<evidence type="ECO:0000256" key="3">
    <source>
        <dbReference type="ARBA" id="ARBA00022833"/>
    </source>
</evidence>
<dbReference type="InterPro" id="IPR018957">
    <property type="entry name" value="Znf_C3HC4_RING-type"/>
</dbReference>
<evidence type="ECO:0000256" key="4">
    <source>
        <dbReference type="PROSITE-ProRule" id="PRU00175"/>
    </source>
</evidence>
<dbReference type="PROSITE" id="PS00518">
    <property type="entry name" value="ZF_RING_1"/>
    <property type="match status" value="1"/>
</dbReference>
<dbReference type="PANTHER" id="PTHR22894">
    <property type="entry name" value="RING-TYPE DOMAIN-CONTAINING PROTEIN"/>
    <property type="match status" value="1"/>
</dbReference>
<keyword evidence="2 4" id="KW-0863">Zinc-finger</keyword>
<dbReference type="SMART" id="SM00184">
    <property type="entry name" value="RING"/>
    <property type="match status" value="1"/>
</dbReference>
<reference evidence="6 7" key="1">
    <citation type="journal article" date="2018" name="Nat. Ecol. Evol.">
        <title>Shark genomes provide insights into elasmobranch evolution and the origin of vertebrates.</title>
        <authorList>
            <person name="Hara Y"/>
            <person name="Yamaguchi K"/>
            <person name="Onimaru K"/>
            <person name="Kadota M"/>
            <person name="Koyanagi M"/>
            <person name="Keeley SD"/>
            <person name="Tatsumi K"/>
            <person name="Tanaka K"/>
            <person name="Motone F"/>
            <person name="Kageyama Y"/>
            <person name="Nozu R"/>
            <person name="Adachi N"/>
            <person name="Nishimura O"/>
            <person name="Nakagawa R"/>
            <person name="Tanegashima C"/>
            <person name="Kiyatake I"/>
            <person name="Matsumoto R"/>
            <person name="Murakumo K"/>
            <person name="Nishida K"/>
            <person name="Terakita A"/>
            <person name="Kuratani S"/>
            <person name="Sato K"/>
            <person name="Hyodo S Kuraku.S."/>
        </authorList>
    </citation>
    <scope>NUCLEOTIDE SEQUENCE [LARGE SCALE GENOMIC DNA]</scope>
</reference>
<evidence type="ECO:0000259" key="5">
    <source>
        <dbReference type="PROSITE" id="PS50089"/>
    </source>
</evidence>
<name>A0A401PB95_SCYTO</name>
<organism evidence="6 7">
    <name type="scientific">Scyliorhinus torazame</name>
    <name type="common">Cloudy catshark</name>
    <name type="synonym">Catulus torazame</name>
    <dbReference type="NCBI Taxonomy" id="75743"/>
    <lineage>
        <taxon>Eukaryota</taxon>
        <taxon>Metazoa</taxon>
        <taxon>Chordata</taxon>
        <taxon>Craniata</taxon>
        <taxon>Vertebrata</taxon>
        <taxon>Chondrichthyes</taxon>
        <taxon>Elasmobranchii</taxon>
        <taxon>Galeomorphii</taxon>
        <taxon>Galeoidea</taxon>
        <taxon>Carcharhiniformes</taxon>
        <taxon>Scyliorhinidae</taxon>
        <taxon>Scyliorhinus</taxon>
    </lineage>
</organism>
<dbReference type="CDD" id="cd16553">
    <property type="entry name" value="RING-HC_RNF170"/>
    <property type="match status" value="1"/>
</dbReference>
<keyword evidence="7" id="KW-1185">Reference proteome</keyword>
<evidence type="ECO:0000313" key="6">
    <source>
        <dbReference type="EMBL" id="GCB70393.1"/>
    </source>
</evidence>
<dbReference type="AlphaFoldDB" id="A0A401PB95"/>
<dbReference type="OrthoDB" id="9049620at2759"/>
<dbReference type="GO" id="GO:0008270">
    <property type="term" value="F:zinc ion binding"/>
    <property type="evidence" value="ECO:0007669"/>
    <property type="project" value="UniProtKB-KW"/>
</dbReference>
<dbReference type="SUPFAM" id="SSF57850">
    <property type="entry name" value="RING/U-box"/>
    <property type="match status" value="1"/>
</dbReference>
<feature type="domain" description="RING-type" evidence="5">
    <location>
        <begin position="61"/>
        <end position="104"/>
    </location>
</feature>
<dbReference type="InterPro" id="IPR038896">
    <property type="entry name" value="RNF170"/>
</dbReference>
<dbReference type="OMA" id="IAYWGHG"/>
<keyword evidence="1" id="KW-0479">Metal-binding</keyword>
<evidence type="ECO:0000256" key="2">
    <source>
        <dbReference type="ARBA" id="ARBA00022771"/>
    </source>
</evidence>
<dbReference type="Proteomes" id="UP000288216">
    <property type="component" value="Unassembled WGS sequence"/>
</dbReference>
<dbReference type="InterPro" id="IPR017907">
    <property type="entry name" value="Znf_RING_CS"/>
</dbReference>
<comment type="caution">
    <text evidence="6">The sequence shown here is derived from an EMBL/GenBank/DDBJ whole genome shotgun (WGS) entry which is preliminary data.</text>
</comment>
<dbReference type="Pfam" id="PF00097">
    <property type="entry name" value="zf-C3HC4"/>
    <property type="match status" value="1"/>
</dbReference>
<accession>A0A401PB95</accession>
<dbReference type="InterPro" id="IPR001841">
    <property type="entry name" value="Znf_RING"/>
</dbReference>
<protein>
    <recommendedName>
        <fullName evidence="5">RING-type domain-containing protein</fullName>
    </recommendedName>
</protein>
<dbReference type="STRING" id="75743.A0A401PB95"/>
<sequence>MLPQHYFCPSTKESRFDQTKDMRKIKGLNNQCLGQPKDNYRKKYSELQTCAKSNFHNDLHCPVCLQTPTFPVETNCGHLFCGPCLIAYWGHGSWLGAVSCPLCRQKVNLLYSLFRENQQEKQSQQVIRDIKAYNKRFSGQPRPKS</sequence>
<dbReference type="Gene3D" id="3.30.40.10">
    <property type="entry name" value="Zinc/RING finger domain, C3HC4 (zinc finger)"/>
    <property type="match status" value="1"/>
</dbReference>
<dbReference type="PANTHER" id="PTHR22894:SF2">
    <property type="entry name" value="RING-TYPE DOMAIN-CONTAINING PROTEIN"/>
    <property type="match status" value="1"/>
</dbReference>
<keyword evidence="3" id="KW-0862">Zinc</keyword>
<dbReference type="EMBL" id="BFAA01003309">
    <property type="protein sequence ID" value="GCB70393.1"/>
    <property type="molecule type" value="Genomic_DNA"/>
</dbReference>
<dbReference type="InterPro" id="IPR013083">
    <property type="entry name" value="Znf_RING/FYVE/PHD"/>
</dbReference>
<gene>
    <name evidence="6" type="ORF">scyTo_0008566</name>
</gene>
<evidence type="ECO:0000313" key="7">
    <source>
        <dbReference type="Proteomes" id="UP000288216"/>
    </source>
</evidence>
<evidence type="ECO:0000256" key="1">
    <source>
        <dbReference type="ARBA" id="ARBA00022723"/>
    </source>
</evidence>
<dbReference type="PROSITE" id="PS50089">
    <property type="entry name" value="ZF_RING_2"/>
    <property type="match status" value="1"/>
</dbReference>